<organism evidence="1 2">
    <name type="scientific">Rhodococcoides trifolii</name>
    <dbReference type="NCBI Taxonomy" id="908250"/>
    <lineage>
        <taxon>Bacteria</taxon>
        <taxon>Bacillati</taxon>
        <taxon>Actinomycetota</taxon>
        <taxon>Actinomycetes</taxon>
        <taxon>Mycobacteriales</taxon>
        <taxon>Nocardiaceae</taxon>
        <taxon>Rhodococcoides</taxon>
    </lineage>
</organism>
<reference evidence="1" key="2">
    <citation type="submission" date="2020-09" db="EMBL/GenBank/DDBJ databases">
        <authorList>
            <person name="Sun Q."/>
            <person name="Sedlacek I."/>
        </authorList>
    </citation>
    <scope>NUCLEOTIDE SEQUENCE</scope>
    <source>
        <strain evidence="1">CCM 7905</strain>
    </source>
</reference>
<accession>A0A917LCY4</accession>
<reference evidence="1" key="1">
    <citation type="journal article" date="2014" name="Int. J. Syst. Evol. Microbiol.">
        <title>Complete genome sequence of Corynebacterium casei LMG S-19264T (=DSM 44701T), isolated from a smear-ripened cheese.</title>
        <authorList>
            <consortium name="US DOE Joint Genome Institute (JGI-PGF)"/>
            <person name="Walter F."/>
            <person name="Albersmeier A."/>
            <person name="Kalinowski J."/>
            <person name="Ruckert C."/>
        </authorList>
    </citation>
    <scope>NUCLEOTIDE SEQUENCE</scope>
    <source>
        <strain evidence="1">CCM 7905</strain>
    </source>
</reference>
<evidence type="ECO:0000313" key="2">
    <source>
        <dbReference type="Proteomes" id="UP000654257"/>
    </source>
</evidence>
<sequence length="412" mass="45951">MSKAYALTTDIFGIELGIWLWENKMIFPVDDQKQPAIRGSWKDYNSEKIPSNFAGLAVRTNDKLHIVDIDRPDWVQGNPNILTTKGAHYWYTPVDGVKNTRQGDFDLLTNAYGVFWGKGKEFQHSELHEWGDLTKMFPAIEAFRSSSNTINELFDGITYGDSLGGLTKGINCRTLPNTDTSIFSKKVGKKKEITYPRLVEDSTGFVVDVNRYRQAQVTQMENVEAGKRNNRLFRSSLEFHRLGLDTTELEKAALVAGLDQREASRTIASAYARWEDDEGTSPLDRVAVWLGAVEATDPTDSQWDVAQYVARCALEQHSLAPQVSQTRAARDNELLSQRYAGTVLNTTLVKRGLVKKIVRPGKQANGLDHCNNYHLLIDGIPLEYIDVECSTGAGQIDGRESAGANEKAGGEQ</sequence>
<dbReference type="Proteomes" id="UP000654257">
    <property type="component" value="Unassembled WGS sequence"/>
</dbReference>
<name>A0A917LCY4_9NOCA</name>
<comment type="caution">
    <text evidence="1">The sequence shown here is derived from an EMBL/GenBank/DDBJ whole genome shotgun (WGS) entry which is preliminary data.</text>
</comment>
<dbReference type="EMBL" id="BMCU01000003">
    <property type="protein sequence ID" value="GGG14170.1"/>
    <property type="molecule type" value="Genomic_DNA"/>
</dbReference>
<dbReference type="AlphaFoldDB" id="A0A917LCY4"/>
<protein>
    <submittedName>
        <fullName evidence="1">Uncharacterized protein</fullName>
    </submittedName>
</protein>
<keyword evidence="2" id="KW-1185">Reference proteome</keyword>
<evidence type="ECO:0000313" key="1">
    <source>
        <dbReference type="EMBL" id="GGG14170.1"/>
    </source>
</evidence>
<proteinExistence type="predicted"/>
<gene>
    <name evidence="1" type="ORF">GCM10007304_30330</name>
</gene>